<feature type="region of interest" description="Disordered" evidence="1">
    <location>
        <begin position="64"/>
        <end position="130"/>
    </location>
</feature>
<organism evidence="3">
    <name type="scientific">Guillardia theta</name>
    <name type="common">Cryptophyte</name>
    <name type="synonym">Cryptomonas phi</name>
    <dbReference type="NCBI Taxonomy" id="55529"/>
    <lineage>
        <taxon>Eukaryota</taxon>
        <taxon>Cryptophyceae</taxon>
        <taxon>Pyrenomonadales</taxon>
        <taxon>Geminigeraceae</taxon>
        <taxon>Guillardia</taxon>
    </lineage>
</organism>
<evidence type="ECO:0000256" key="2">
    <source>
        <dbReference type="SAM" id="Phobius"/>
    </source>
</evidence>
<dbReference type="AlphaFoldDB" id="A0A7S4PMB6"/>
<keyword evidence="2" id="KW-0472">Membrane</keyword>
<proteinExistence type="predicted"/>
<name>A0A7S4PMB6_GUITH</name>
<reference evidence="3" key="1">
    <citation type="submission" date="2021-01" db="EMBL/GenBank/DDBJ databases">
        <authorList>
            <person name="Corre E."/>
            <person name="Pelletier E."/>
            <person name="Niang G."/>
            <person name="Scheremetjew M."/>
            <person name="Finn R."/>
            <person name="Kale V."/>
            <person name="Holt S."/>
            <person name="Cochrane G."/>
            <person name="Meng A."/>
            <person name="Brown T."/>
            <person name="Cohen L."/>
        </authorList>
    </citation>
    <scope>NUCLEOTIDE SEQUENCE</scope>
    <source>
        <strain evidence="3">CCMP 2712</strain>
    </source>
</reference>
<gene>
    <name evidence="3" type="ORF">GTHE00462_LOCUS38438</name>
</gene>
<dbReference type="EMBL" id="HBKN01049170">
    <property type="protein sequence ID" value="CAE2339772.1"/>
    <property type="molecule type" value="Transcribed_RNA"/>
</dbReference>
<feature type="transmembrane region" description="Helical" evidence="2">
    <location>
        <begin position="38"/>
        <end position="57"/>
    </location>
</feature>
<evidence type="ECO:0000313" key="3">
    <source>
        <dbReference type="EMBL" id="CAE2339772.1"/>
    </source>
</evidence>
<evidence type="ECO:0000256" key="1">
    <source>
        <dbReference type="SAM" id="MobiDB-lite"/>
    </source>
</evidence>
<protein>
    <submittedName>
        <fullName evidence="3">Uncharacterized protein</fullName>
    </submittedName>
</protein>
<keyword evidence="2" id="KW-0812">Transmembrane</keyword>
<sequence length="138" mass="15446">MVGGRRLGMETHQLRAWLSAGFPMIFPPPSHDEQWRQLGLWSMIVAAGVGVLSFLVARRKSFGTAKRDDTDHTAMNGKSSQRSETNEGRDDVFAQDDRPQEEFDDDEWEIPASANLGESDRQRHDGGLTASVVFVDQQ</sequence>
<keyword evidence="2" id="KW-1133">Transmembrane helix</keyword>
<accession>A0A7S4PMB6</accession>
<feature type="compositionally biased region" description="Basic and acidic residues" evidence="1">
    <location>
        <begin position="84"/>
        <end position="101"/>
    </location>
</feature>